<reference evidence="3" key="1">
    <citation type="submission" date="2017-04" db="EMBL/GenBank/DDBJ databases">
        <authorList>
            <person name="Varghese N."/>
            <person name="Submissions S."/>
        </authorList>
    </citation>
    <scope>NUCLEOTIDE SEQUENCE [LARGE SCALE GENOMIC DNA]</scope>
    <source>
        <strain evidence="3">DSM 23072</strain>
    </source>
</reference>
<dbReference type="GO" id="GO:1902604">
    <property type="term" value="P:p-aminobenzoyl-glutamate transmembrane transport"/>
    <property type="evidence" value="ECO:0007669"/>
    <property type="project" value="InterPro"/>
</dbReference>
<feature type="transmembrane region" description="Helical" evidence="1">
    <location>
        <begin position="94"/>
        <end position="115"/>
    </location>
</feature>
<keyword evidence="3" id="KW-1185">Reference proteome</keyword>
<dbReference type="GO" id="GO:0015558">
    <property type="term" value="F:secondary active p-aminobenzoyl-glutamate transmembrane transporter activity"/>
    <property type="evidence" value="ECO:0007669"/>
    <property type="project" value="InterPro"/>
</dbReference>
<dbReference type="AlphaFoldDB" id="A0A1W1UFL4"/>
<accession>A0A1W1UFL4</accession>
<dbReference type="RefSeq" id="WP_084255764.1">
    <property type="nucleotide sequence ID" value="NZ_FWWV01000002.1"/>
</dbReference>
<protein>
    <submittedName>
        <fullName evidence="2">Aminobenzoyl-glutamate transport protein</fullName>
    </submittedName>
</protein>
<sequence>MPQTSNTTEDAIKRDWLQKIEYIGNKLPDITMLFIYALVICWLLSWGLSYLDFDYINPVTKQPLVIVNLFQPTEILAFFTALTKNFVNFPPLGITIVATIGIGIAEASGFINVGLSRALNIIPQKIVTPAVITVAVFAHIVADSAYVILMPVAALVFYLVGKHPLSGIAASFAGLAGGFSASFTPSIIDPIMQSFTQNAARIIDPTYEVNILANYFLSFGSTFFVIGVCWYITDNIIDPRLKRTMPLDNDLDHQHTEIQPPSPLDLKAFRWASAVFVLLAAGLFFAAAPQDSLLRSPEGSLTSPSAPIMQMIVPLLLLFFAVPSLIHGVIAKTFSDTRTVTKSMEKITYTLVPFIVFSFFCAQFLYSFNRSGIGTLIALSGAEFLKSLQMPSAITIFGVLILTALLNIIITSATSKWAILSSILVPMLMSVNISPELTQAAFRISDSVVNVSTPMFAFYPLLISYCQRYCKNTGVGTLCSMMIPYTIGLFIVLTLVLYLYWWLGIPLGFDSGYSYPKV</sequence>
<feature type="transmembrane region" description="Helical" evidence="1">
    <location>
        <begin position="417"/>
        <end position="435"/>
    </location>
</feature>
<dbReference type="Proteomes" id="UP000192408">
    <property type="component" value="Unassembled WGS sequence"/>
</dbReference>
<feature type="transmembrane region" description="Helical" evidence="1">
    <location>
        <begin position="127"/>
        <end position="160"/>
    </location>
</feature>
<feature type="transmembrane region" description="Helical" evidence="1">
    <location>
        <begin position="63"/>
        <end position="82"/>
    </location>
</feature>
<feature type="transmembrane region" description="Helical" evidence="1">
    <location>
        <begin position="347"/>
        <end position="368"/>
    </location>
</feature>
<feature type="transmembrane region" description="Helical" evidence="1">
    <location>
        <begin position="388"/>
        <end position="410"/>
    </location>
</feature>
<feature type="transmembrane region" description="Helical" evidence="1">
    <location>
        <begin position="447"/>
        <end position="466"/>
    </location>
</feature>
<dbReference type="InterPro" id="IPR004697">
    <property type="entry name" value="AbgT"/>
</dbReference>
<dbReference type="Pfam" id="PF03806">
    <property type="entry name" value="ABG_transport"/>
    <property type="match status" value="1"/>
</dbReference>
<organism evidence="2 3">
    <name type="scientific">Pasteurella testudinis DSM 23072</name>
    <dbReference type="NCBI Taxonomy" id="1122938"/>
    <lineage>
        <taxon>Bacteria</taxon>
        <taxon>Pseudomonadati</taxon>
        <taxon>Pseudomonadota</taxon>
        <taxon>Gammaproteobacteria</taxon>
        <taxon>Pasteurellales</taxon>
        <taxon>Pasteurellaceae</taxon>
        <taxon>Pasteurella</taxon>
    </lineage>
</organism>
<name>A0A1W1UFL4_9PAST</name>
<dbReference type="EMBL" id="FWWV01000002">
    <property type="protein sequence ID" value="SMB79584.1"/>
    <property type="molecule type" value="Genomic_DNA"/>
</dbReference>
<feature type="transmembrane region" description="Helical" evidence="1">
    <location>
        <begin position="478"/>
        <end position="503"/>
    </location>
</feature>
<gene>
    <name evidence="2" type="ORF">SAMN05660772_00427</name>
</gene>
<feature type="transmembrane region" description="Helical" evidence="1">
    <location>
        <begin position="30"/>
        <end position="51"/>
    </location>
</feature>
<dbReference type="STRING" id="1122938.SAMN05660772_00427"/>
<feature type="transmembrane region" description="Helical" evidence="1">
    <location>
        <begin position="215"/>
        <end position="233"/>
    </location>
</feature>
<evidence type="ECO:0000256" key="1">
    <source>
        <dbReference type="SAM" id="Phobius"/>
    </source>
</evidence>
<feature type="transmembrane region" description="Helical" evidence="1">
    <location>
        <begin position="308"/>
        <end position="326"/>
    </location>
</feature>
<keyword evidence="1" id="KW-0812">Transmembrane</keyword>
<dbReference type="PANTHER" id="PTHR30282:SF1">
    <property type="entry name" value="ABGT FAMILY TRANSPORTER"/>
    <property type="match status" value="1"/>
</dbReference>
<proteinExistence type="predicted"/>
<evidence type="ECO:0000313" key="2">
    <source>
        <dbReference type="EMBL" id="SMB79584.1"/>
    </source>
</evidence>
<keyword evidence="1" id="KW-0472">Membrane</keyword>
<feature type="transmembrane region" description="Helical" evidence="1">
    <location>
        <begin position="268"/>
        <end position="288"/>
    </location>
</feature>
<evidence type="ECO:0000313" key="3">
    <source>
        <dbReference type="Proteomes" id="UP000192408"/>
    </source>
</evidence>
<keyword evidence="1" id="KW-1133">Transmembrane helix</keyword>
<dbReference type="PANTHER" id="PTHR30282">
    <property type="entry name" value="P-AMINOBENZOYL GLUTAMATE TRANSPORTER"/>
    <property type="match status" value="1"/>
</dbReference>